<comment type="caution">
    <text evidence="3">The sequence shown here is derived from an EMBL/GenBank/DDBJ whole genome shotgun (WGS) entry which is preliminary data.</text>
</comment>
<dbReference type="EMBL" id="QZCG01000029">
    <property type="protein sequence ID" value="RJE81845.1"/>
    <property type="molecule type" value="Genomic_DNA"/>
</dbReference>
<dbReference type="InterPro" id="IPR037185">
    <property type="entry name" value="EmrE-like"/>
</dbReference>
<dbReference type="RefSeq" id="WP_119752186.1">
    <property type="nucleotide sequence ID" value="NZ_QZCG01000029.1"/>
</dbReference>
<feature type="transmembrane region" description="Helical" evidence="1">
    <location>
        <begin position="98"/>
        <end position="117"/>
    </location>
</feature>
<sequence>MRLTGNAAGAMLQLAAMGLYATHDAIIKVLGESYHPFQILFFSSLLSFPLVSLILLQDPNPGTLRPNSPGWVVLRACCGITAGLCGFFAFSVLPLTQVYSILFTTPLLITILSIPLLGERVGLHRWGAILFGLIGVLIVLRPGAQTLEPGHFAAMLGAAASASVAVITRKLGRSERPLVLLMWPMLGNLFVTGTALSVTYQPMQLTDLALTGVIACLGLAGAFLVILAYRAGEAALVAPMQYSQILWATVYGWYLFSEMPDAATLIGAGVIIGSGLYIVWRESHGGNSDNRPAMVARLRTESVTTPKSTILQRIWRRRK</sequence>
<feature type="domain" description="EamA" evidence="2">
    <location>
        <begin position="150"/>
        <end position="278"/>
    </location>
</feature>
<dbReference type="PANTHER" id="PTHR22911:SF103">
    <property type="entry name" value="BLR2811 PROTEIN"/>
    <property type="match status" value="1"/>
</dbReference>
<feature type="transmembrane region" description="Helical" evidence="1">
    <location>
        <begin position="37"/>
        <end position="56"/>
    </location>
</feature>
<feature type="transmembrane region" description="Helical" evidence="1">
    <location>
        <begin position="126"/>
        <end position="144"/>
    </location>
</feature>
<feature type="transmembrane region" description="Helical" evidence="1">
    <location>
        <begin position="236"/>
        <end position="256"/>
    </location>
</feature>
<evidence type="ECO:0000259" key="2">
    <source>
        <dbReference type="Pfam" id="PF00892"/>
    </source>
</evidence>
<name>A0A418SLL8_9RHOB</name>
<feature type="transmembrane region" description="Helical" evidence="1">
    <location>
        <begin position="208"/>
        <end position="229"/>
    </location>
</feature>
<keyword evidence="1" id="KW-0472">Membrane</keyword>
<evidence type="ECO:0000256" key="1">
    <source>
        <dbReference type="SAM" id="Phobius"/>
    </source>
</evidence>
<dbReference type="Proteomes" id="UP000284202">
    <property type="component" value="Unassembled WGS sequence"/>
</dbReference>
<feature type="transmembrane region" description="Helical" evidence="1">
    <location>
        <begin position="262"/>
        <end position="280"/>
    </location>
</feature>
<feature type="transmembrane region" description="Helical" evidence="1">
    <location>
        <begin position="150"/>
        <end position="168"/>
    </location>
</feature>
<evidence type="ECO:0000313" key="3">
    <source>
        <dbReference type="EMBL" id="RJE81845.1"/>
    </source>
</evidence>
<dbReference type="InterPro" id="IPR000620">
    <property type="entry name" value="EamA_dom"/>
</dbReference>
<feature type="transmembrane region" description="Helical" evidence="1">
    <location>
        <begin position="68"/>
        <end position="92"/>
    </location>
</feature>
<dbReference type="Pfam" id="PF00892">
    <property type="entry name" value="EamA"/>
    <property type="match status" value="2"/>
</dbReference>
<evidence type="ECO:0000313" key="4">
    <source>
        <dbReference type="Proteomes" id="UP000284202"/>
    </source>
</evidence>
<keyword evidence="4" id="KW-1185">Reference proteome</keyword>
<keyword evidence="1" id="KW-1133">Transmembrane helix</keyword>
<reference evidence="4" key="1">
    <citation type="submission" date="2018-09" db="EMBL/GenBank/DDBJ databases">
        <title>Acidovorax cavernicola nov. sp. isolated from Gruta de las Maravillas (Aracena, Spain).</title>
        <authorList>
            <person name="Jurado V."/>
            <person name="Gutierrez-Patricio S."/>
            <person name="Gonzalez-Pimentel J.L."/>
            <person name="Miller A.Z."/>
            <person name="Laiz L."/>
            <person name="Saiz-Jimenez C."/>
        </authorList>
    </citation>
    <scope>NUCLEOTIDE SEQUENCE [LARGE SCALE GENOMIC DNA]</scope>
    <source>
        <strain evidence="4">1011MAR3C25</strain>
    </source>
</reference>
<gene>
    <name evidence="3" type="ORF">D3P04_22800</name>
</gene>
<proteinExistence type="predicted"/>
<dbReference type="GO" id="GO:0016020">
    <property type="term" value="C:membrane"/>
    <property type="evidence" value="ECO:0007669"/>
    <property type="project" value="InterPro"/>
</dbReference>
<organism evidence="3 4">
    <name type="scientific">Paracoccus onubensis</name>
    <dbReference type="NCBI Taxonomy" id="1675788"/>
    <lineage>
        <taxon>Bacteria</taxon>
        <taxon>Pseudomonadati</taxon>
        <taxon>Pseudomonadota</taxon>
        <taxon>Alphaproteobacteria</taxon>
        <taxon>Rhodobacterales</taxon>
        <taxon>Paracoccaceae</taxon>
        <taxon>Paracoccus</taxon>
    </lineage>
</organism>
<dbReference type="SUPFAM" id="SSF103481">
    <property type="entry name" value="Multidrug resistance efflux transporter EmrE"/>
    <property type="match status" value="2"/>
</dbReference>
<feature type="transmembrane region" description="Helical" evidence="1">
    <location>
        <begin position="180"/>
        <end position="202"/>
    </location>
</feature>
<feature type="domain" description="EamA" evidence="2">
    <location>
        <begin position="9"/>
        <end position="140"/>
    </location>
</feature>
<dbReference type="OrthoDB" id="7818056at2"/>
<dbReference type="AlphaFoldDB" id="A0A418SLL8"/>
<keyword evidence="1" id="KW-0812">Transmembrane</keyword>
<accession>A0A418SLL8</accession>
<dbReference type="PANTHER" id="PTHR22911">
    <property type="entry name" value="ACYL-MALONYL CONDENSING ENZYME-RELATED"/>
    <property type="match status" value="1"/>
</dbReference>
<protein>
    <submittedName>
        <fullName evidence="3">DMT family transporter</fullName>
    </submittedName>
</protein>
<dbReference type="Gene3D" id="1.10.3730.20">
    <property type="match status" value="1"/>
</dbReference>